<dbReference type="EMBL" id="BEYU01000068">
    <property type="protein sequence ID" value="GBG29911.1"/>
    <property type="molecule type" value="Genomic_DNA"/>
</dbReference>
<keyword evidence="4" id="KW-1185">Reference proteome</keyword>
<dbReference type="GO" id="GO:0017128">
    <property type="term" value="F:phospholipid scramblase activity"/>
    <property type="evidence" value="ECO:0007669"/>
    <property type="project" value="InterPro"/>
</dbReference>
<accession>A0A2R5GNN1</accession>
<reference evidence="3 4" key="1">
    <citation type="submission" date="2017-12" db="EMBL/GenBank/DDBJ databases">
        <title>Sequencing, de novo assembly and annotation of complete genome of a new Thraustochytrid species, strain FCC1311.</title>
        <authorList>
            <person name="Sedici K."/>
            <person name="Godart F."/>
            <person name="Aiese Cigliano R."/>
            <person name="Sanseverino W."/>
            <person name="Barakat M."/>
            <person name="Ortet P."/>
            <person name="Marechal E."/>
            <person name="Cagnac O."/>
            <person name="Amato A."/>
        </authorList>
    </citation>
    <scope>NUCLEOTIDE SEQUENCE [LARGE SCALE GENOMIC DNA]</scope>
</reference>
<protein>
    <recommendedName>
        <fullName evidence="2">Phospholipid scramblase</fullName>
    </recommendedName>
</protein>
<organism evidence="3 4">
    <name type="scientific">Hondaea fermentalgiana</name>
    <dbReference type="NCBI Taxonomy" id="2315210"/>
    <lineage>
        <taxon>Eukaryota</taxon>
        <taxon>Sar</taxon>
        <taxon>Stramenopiles</taxon>
        <taxon>Bigyra</taxon>
        <taxon>Labyrinthulomycetes</taxon>
        <taxon>Thraustochytrida</taxon>
        <taxon>Thraustochytriidae</taxon>
        <taxon>Hondaea</taxon>
    </lineage>
</organism>
<comment type="similarity">
    <text evidence="1 2">Belongs to the phospholipid scramblase family.</text>
</comment>
<dbReference type="AlphaFoldDB" id="A0A2R5GNN1"/>
<dbReference type="InParanoid" id="A0A2R5GNN1"/>
<comment type="caution">
    <text evidence="3">The sequence shown here is derived from an EMBL/GenBank/DDBJ whole genome shotgun (WGS) entry which is preliminary data.</text>
</comment>
<evidence type="ECO:0000256" key="1">
    <source>
        <dbReference type="ARBA" id="ARBA00005350"/>
    </source>
</evidence>
<dbReference type="InterPro" id="IPR005552">
    <property type="entry name" value="Scramblase"/>
</dbReference>
<dbReference type="GO" id="GO:0005886">
    <property type="term" value="C:plasma membrane"/>
    <property type="evidence" value="ECO:0007669"/>
    <property type="project" value="TreeGrafter"/>
</dbReference>
<dbReference type="Proteomes" id="UP000241890">
    <property type="component" value="Unassembled WGS sequence"/>
</dbReference>
<evidence type="ECO:0000313" key="4">
    <source>
        <dbReference type="Proteomes" id="UP000241890"/>
    </source>
</evidence>
<gene>
    <name evidence="3" type="ORF">FCC1311_061312</name>
</gene>
<sequence length="299" mass="33170">MSDVVVKATVVPEVQTMQRVELTRARGIVVQQQFQGAETAAALVGLPYEAKNIYKVGMLPDDKNVAQTSTDPNRWQPKSSELSLLPAALMAREESSCMERVCLNYCGCGNLRNLKLHFYGGSGADEYLMDRPFQLGAWICCPITSTLYDVADPNGTRNIGRVRENCDPYCGRGFESVCLCTQYDDVHELVDGQLELRYRIRENQCCCNGSSNNCCGGTCFRNDMVFDVLSPEGRPVGKVQRTFGGGDNVGAALCRMMMQFSNYVVEFPEGSTEAQRALLMAATHHLEYKLFEKSGNENN</sequence>
<dbReference type="Pfam" id="PF03803">
    <property type="entry name" value="Scramblase"/>
    <property type="match status" value="1"/>
</dbReference>
<proteinExistence type="inferred from homology"/>
<dbReference type="PANTHER" id="PTHR23248:SF9">
    <property type="entry name" value="PHOSPHOLIPID SCRAMBLASE"/>
    <property type="match status" value="1"/>
</dbReference>
<evidence type="ECO:0000256" key="2">
    <source>
        <dbReference type="RuleBase" id="RU363116"/>
    </source>
</evidence>
<name>A0A2R5GNN1_9STRA</name>
<dbReference type="OrthoDB" id="444338at2759"/>
<dbReference type="PANTHER" id="PTHR23248">
    <property type="entry name" value="PHOSPHOLIPID SCRAMBLASE-RELATED"/>
    <property type="match status" value="1"/>
</dbReference>
<evidence type="ECO:0000313" key="3">
    <source>
        <dbReference type="EMBL" id="GBG29911.1"/>
    </source>
</evidence>